<evidence type="ECO:0000313" key="2">
    <source>
        <dbReference type="EMBL" id="MFD1126261.1"/>
    </source>
</evidence>
<dbReference type="EMBL" id="JBHTLH010000043">
    <property type="protein sequence ID" value="MFD1126261.1"/>
    <property type="molecule type" value="Genomic_DNA"/>
</dbReference>
<sequence length="73" mass="8220">MLNLKRILLLLAGISSIILIAAISLMVINGNFWASTPWISHNQPHGMMGWLLVLTFILWIAFFVAPKNTRKSD</sequence>
<reference evidence="3" key="1">
    <citation type="journal article" date="2019" name="Int. J. Syst. Evol. Microbiol.">
        <title>The Global Catalogue of Microorganisms (GCM) 10K type strain sequencing project: providing services to taxonomists for standard genome sequencing and annotation.</title>
        <authorList>
            <consortium name="The Broad Institute Genomics Platform"/>
            <consortium name="The Broad Institute Genome Sequencing Center for Infectious Disease"/>
            <person name="Wu L."/>
            <person name="Ma J."/>
        </authorList>
    </citation>
    <scope>NUCLEOTIDE SEQUENCE [LARGE SCALE GENOMIC DNA]</scope>
    <source>
        <strain evidence="3">CCUG 71848</strain>
    </source>
</reference>
<keyword evidence="1" id="KW-0472">Membrane</keyword>
<feature type="transmembrane region" description="Helical" evidence="1">
    <location>
        <begin position="7"/>
        <end position="28"/>
    </location>
</feature>
<dbReference type="RefSeq" id="WP_121977246.1">
    <property type="nucleotide sequence ID" value="NZ_JBHTLH010000043.1"/>
</dbReference>
<keyword evidence="3" id="KW-1185">Reference proteome</keyword>
<evidence type="ECO:0000313" key="3">
    <source>
        <dbReference type="Proteomes" id="UP001597156"/>
    </source>
</evidence>
<evidence type="ECO:0000256" key="1">
    <source>
        <dbReference type="SAM" id="Phobius"/>
    </source>
</evidence>
<keyword evidence="1" id="KW-1133">Transmembrane helix</keyword>
<organism evidence="2 3">
    <name type="scientific">Lentilactobacillus raoultii</name>
    <dbReference type="NCBI Taxonomy" id="1987503"/>
    <lineage>
        <taxon>Bacteria</taxon>
        <taxon>Bacillati</taxon>
        <taxon>Bacillota</taxon>
        <taxon>Bacilli</taxon>
        <taxon>Lactobacillales</taxon>
        <taxon>Lactobacillaceae</taxon>
        <taxon>Lentilactobacillus</taxon>
    </lineage>
</organism>
<comment type="caution">
    <text evidence="2">The sequence shown here is derived from an EMBL/GenBank/DDBJ whole genome shotgun (WGS) entry which is preliminary data.</text>
</comment>
<protein>
    <submittedName>
        <fullName evidence="2">Uncharacterized protein</fullName>
    </submittedName>
</protein>
<dbReference type="Proteomes" id="UP001597156">
    <property type="component" value="Unassembled WGS sequence"/>
</dbReference>
<accession>A0ABW3PVW3</accession>
<proteinExistence type="predicted"/>
<keyword evidence="1" id="KW-0812">Transmembrane</keyword>
<feature type="transmembrane region" description="Helical" evidence="1">
    <location>
        <begin position="48"/>
        <end position="65"/>
    </location>
</feature>
<gene>
    <name evidence="2" type="ORF">ACFQ22_13010</name>
</gene>
<name>A0ABW3PVW3_9LACO</name>